<evidence type="ECO:0000313" key="8">
    <source>
        <dbReference type="EMBL" id="NWK56377.1"/>
    </source>
</evidence>
<dbReference type="GO" id="GO:0043093">
    <property type="term" value="P:FtsZ-dependent cytokinesis"/>
    <property type="evidence" value="ECO:0007669"/>
    <property type="project" value="UniProtKB-UniRule"/>
</dbReference>
<keyword evidence="4 5" id="KW-0131">Cell cycle</keyword>
<dbReference type="Proteomes" id="UP000557872">
    <property type="component" value="Unassembled WGS sequence"/>
</dbReference>
<dbReference type="InterPro" id="IPR020823">
    <property type="entry name" value="Cell_div_FtsA"/>
</dbReference>
<evidence type="ECO:0000259" key="7">
    <source>
        <dbReference type="SMART" id="SM00842"/>
    </source>
</evidence>
<evidence type="ECO:0000256" key="2">
    <source>
        <dbReference type="ARBA" id="ARBA00022618"/>
    </source>
</evidence>
<dbReference type="GO" id="GO:0032153">
    <property type="term" value="C:cell division site"/>
    <property type="evidence" value="ECO:0007669"/>
    <property type="project" value="UniProtKB-UniRule"/>
</dbReference>
<proteinExistence type="inferred from homology"/>
<comment type="function">
    <text evidence="5 6">Cell division protein that is involved in the assembly of the Z ring. May serve as a membrane anchor for the Z ring.</text>
</comment>
<evidence type="ECO:0000256" key="4">
    <source>
        <dbReference type="ARBA" id="ARBA00023306"/>
    </source>
</evidence>
<dbReference type="Pfam" id="PF02491">
    <property type="entry name" value="SHS2_FTSA"/>
    <property type="match status" value="1"/>
</dbReference>
<gene>
    <name evidence="5 8" type="primary">ftsA</name>
    <name evidence="8" type="ORF">HW115_12205</name>
</gene>
<dbReference type="SUPFAM" id="SSF53067">
    <property type="entry name" value="Actin-like ATPase domain"/>
    <property type="match status" value="2"/>
</dbReference>
<evidence type="ECO:0000256" key="5">
    <source>
        <dbReference type="HAMAP-Rule" id="MF_02033"/>
    </source>
</evidence>
<dbReference type="HAMAP" id="MF_02033">
    <property type="entry name" value="FtsA"/>
    <property type="match status" value="1"/>
</dbReference>
<dbReference type="PANTHER" id="PTHR32432">
    <property type="entry name" value="CELL DIVISION PROTEIN FTSA-RELATED"/>
    <property type="match status" value="1"/>
</dbReference>
<dbReference type="SMART" id="SM00842">
    <property type="entry name" value="FtsA"/>
    <property type="match status" value="1"/>
</dbReference>
<keyword evidence="2 5" id="KW-0132">Cell division</keyword>
<dbReference type="Gene3D" id="3.30.420.40">
    <property type="match status" value="2"/>
</dbReference>
<dbReference type="PANTHER" id="PTHR32432:SF4">
    <property type="entry name" value="CELL DIVISION PROTEIN FTSA"/>
    <property type="match status" value="1"/>
</dbReference>
<keyword evidence="1 5" id="KW-1003">Cell membrane</keyword>
<reference evidence="8 9" key="1">
    <citation type="submission" date="2020-07" db="EMBL/GenBank/DDBJ databases">
        <title>Roseicoccus Jingziensis gen. nov., sp. nov., isolated from coastal seawater.</title>
        <authorList>
            <person name="Feng X."/>
        </authorList>
    </citation>
    <scope>NUCLEOTIDE SEQUENCE [LARGE SCALE GENOMIC DNA]</scope>
    <source>
        <strain evidence="8 9">N1E253</strain>
    </source>
</reference>
<protein>
    <recommendedName>
        <fullName evidence="5 6">Cell division protein FtsA</fullName>
    </recommendedName>
</protein>
<dbReference type="InterPro" id="IPR043129">
    <property type="entry name" value="ATPase_NBD"/>
</dbReference>
<dbReference type="GO" id="GO:0009898">
    <property type="term" value="C:cytoplasmic side of plasma membrane"/>
    <property type="evidence" value="ECO:0007669"/>
    <property type="project" value="UniProtKB-UniRule"/>
</dbReference>
<dbReference type="EMBL" id="JACBAZ010000004">
    <property type="protein sequence ID" value="NWK56377.1"/>
    <property type="molecule type" value="Genomic_DNA"/>
</dbReference>
<dbReference type="RefSeq" id="WP_178933155.1">
    <property type="nucleotide sequence ID" value="NZ_JACBAZ010000004.1"/>
</dbReference>
<dbReference type="InterPro" id="IPR050696">
    <property type="entry name" value="FtsA/MreB"/>
</dbReference>
<evidence type="ECO:0000313" key="9">
    <source>
        <dbReference type="Proteomes" id="UP000557872"/>
    </source>
</evidence>
<dbReference type="PIRSF" id="PIRSF003101">
    <property type="entry name" value="FtsA"/>
    <property type="match status" value="1"/>
</dbReference>
<accession>A0A851GMX6</accession>
<comment type="caution">
    <text evidence="8">The sequence shown here is derived from an EMBL/GenBank/DDBJ whole genome shotgun (WGS) entry which is preliminary data.</text>
</comment>
<evidence type="ECO:0000256" key="3">
    <source>
        <dbReference type="ARBA" id="ARBA00023136"/>
    </source>
</evidence>
<dbReference type="InterPro" id="IPR003494">
    <property type="entry name" value="SHS2_FtsA"/>
</dbReference>
<dbReference type="CDD" id="cd24048">
    <property type="entry name" value="ASKHA_NBD_FtsA"/>
    <property type="match status" value="1"/>
</dbReference>
<feature type="domain" description="SHS2" evidence="7">
    <location>
        <begin position="7"/>
        <end position="195"/>
    </location>
</feature>
<dbReference type="Pfam" id="PF14450">
    <property type="entry name" value="FtsA"/>
    <property type="match status" value="1"/>
</dbReference>
<evidence type="ECO:0000256" key="6">
    <source>
        <dbReference type="PIRNR" id="PIRNR003101"/>
    </source>
</evidence>
<keyword evidence="9" id="KW-1185">Reference proteome</keyword>
<comment type="similarity">
    <text evidence="5 6">Belongs to the FtsA/MreB family.</text>
</comment>
<dbReference type="AlphaFoldDB" id="A0A851GMX6"/>
<sequence>MAKSKIYVGLEVGTSKTCMVVGEVKTDGSVKILGVGETRSAGVRKGEITDMAQAKTGLKDALLKAEDICDVDISSVLLAVTGSHIKGANNRGTFRLRDDEEEIHLGHIEEATELGRDLAIPGDHVYLHNFISHYRLDGQEHSVSPIGLLGRTLDVDFHIVHGIRTRIQNCIKCVREIPLEVDDVVFAPIATAQVALDREDKDSGALVIDIGGGTTDYVLYLNGAIAASGCIPVGGDHITNDIHLVTHIPFSRAEELKKNEGDASGDPARGVGNVKVLDDQGYEEGEIKRSLLNDIIHGRLEETLHLILERLPNNALRNIGAGVYITGGTSRMRGFTDLAEKVFPGLPIYQAEQSNISGVHANFRDPQYTTAVGLIRYAQILDAERDAATGRGKIGKFFKSLWPFG</sequence>
<comment type="subcellular location">
    <subcellularLocation>
        <location evidence="5">Cell membrane</location>
        <topology evidence="5">Peripheral membrane protein</topology>
        <orientation evidence="5">Cytoplasmic side</orientation>
    </subcellularLocation>
    <text evidence="5">Localizes to the Z ring in an FtsZ-dependent manner. Targeted to the membrane through a conserved C-terminal amphipathic helix.</text>
</comment>
<keyword evidence="3 5" id="KW-0472">Membrane</keyword>
<comment type="subunit">
    <text evidence="5">Self-interacts. Interacts with FtsZ.</text>
</comment>
<organism evidence="8 9">
    <name type="scientific">Oceaniferula marina</name>
    <dbReference type="NCBI Taxonomy" id="2748318"/>
    <lineage>
        <taxon>Bacteria</taxon>
        <taxon>Pseudomonadati</taxon>
        <taxon>Verrucomicrobiota</taxon>
        <taxon>Verrucomicrobiia</taxon>
        <taxon>Verrucomicrobiales</taxon>
        <taxon>Verrucomicrobiaceae</taxon>
        <taxon>Oceaniferula</taxon>
    </lineage>
</organism>
<dbReference type="NCBIfam" id="TIGR01174">
    <property type="entry name" value="ftsA"/>
    <property type="match status" value="1"/>
</dbReference>
<name>A0A851GMX6_9BACT</name>
<evidence type="ECO:0000256" key="1">
    <source>
        <dbReference type="ARBA" id="ARBA00022475"/>
    </source>
</evidence>